<dbReference type="GO" id="GO:0006082">
    <property type="term" value="P:organic acid metabolic process"/>
    <property type="evidence" value="ECO:0007669"/>
    <property type="project" value="TreeGrafter"/>
</dbReference>
<dbReference type="KEGG" id="cqu:CpipJ_CPIJ017244"/>
<keyword evidence="3 8" id="KW-0349">Heme</keyword>
<dbReference type="VEuPathDB" id="VectorBase:CPIJ017244"/>
<comment type="cofactor">
    <cofactor evidence="1 8">
        <name>heme</name>
        <dbReference type="ChEBI" id="CHEBI:30413"/>
    </cofactor>
</comment>
<dbReference type="InterPro" id="IPR017972">
    <property type="entry name" value="Cyt_P450_CS"/>
</dbReference>
<dbReference type="VEuPathDB" id="VectorBase:CPIJ017245"/>
<comment type="similarity">
    <text evidence="2 9">Belongs to the cytochrome P450 family.</text>
</comment>
<dbReference type="InterPro" id="IPR002401">
    <property type="entry name" value="Cyt_P450_E_grp-I"/>
</dbReference>
<dbReference type="VEuPathDB" id="VectorBase:CQUJHB010873"/>
<dbReference type="EMBL" id="DS232750">
    <property type="protein sequence ID" value="EDS45365.1"/>
    <property type="molecule type" value="Genomic_DNA"/>
</dbReference>
<gene>
    <name evidence="10" type="ORF">CpipJ_CPIJ017244</name>
</gene>
<dbReference type="PANTHER" id="PTHR24300">
    <property type="entry name" value="CYTOCHROME P450 508A4-RELATED"/>
    <property type="match status" value="1"/>
</dbReference>
<dbReference type="PhylomeDB" id="B0XDB1"/>
<dbReference type="Gene3D" id="1.10.630.10">
    <property type="entry name" value="Cytochrome P450"/>
    <property type="match status" value="2"/>
</dbReference>
<proteinExistence type="inferred from homology"/>
<keyword evidence="5 9" id="KW-0560">Oxidoreductase</keyword>
<dbReference type="GO" id="GO:0016712">
    <property type="term" value="F:oxidoreductase activity, acting on paired donors, with incorporation or reduction of molecular oxygen, reduced flavin or flavoprotein as one donor, and incorporation of one atom of oxygen"/>
    <property type="evidence" value="ECO:0007669"/>
    <property type="project" value="TreeGrafter"/>
</dbReference>
<dbReference type="HOGENOM" id="CLU_001570_22_0_1"/>
<sequence length="542" mass="62681">MIATILLCSLVICLVTFRCYRYLFDRPPNFPKGPPRLPLLGGYGIMLMINYKHLHKAATRLSEFYKSNLIGLHVGSYPTVLVNDFDTVKEVLNRREFDGRPDMYMVRIREKNFQRRGIFFIDGPDWKEQRRFMLRYLRDFGFGRRLEQLEVETEAEIRTLIDIIRDGSRYEHERGFCGPDGFVKCPEVFFGCFANVLLYVIAGERIERANAESLFDLGRHSMTFLRCGDDYGTILSLIPWIRYLFPNATNYNNIRKSNRGVNAFIATVVRKFLDSHDEGRVRCFLDLYFQEMKKTAPKEEGIGFQCRLQHQLNPEVLTKMQKEIDEVVGRDRLPTLDDRVYLPYTEATLREAMRIDTLVPSGIGHMALQDTTLQGYDIPKGTILMLGLDAIHNQRDIWGDPEVFRPERFLDSQGRLSLAKDVSVPFGAGKRLCAGETFARNTMFLVVTALVQNFSLKQRPFDKKPDLGTRQTGVIITPEDFWEEMNRVDFDDRPDLFMARIREKNFERRGILFTDGPVRKLPNCLESVKTPFSGSAMTTVPC</sequence>
<evidence type="ECO:0000313" key="10">
    <source>
        <dbReference type="EMBL" id="EDS45365.1"/>
    </source>
</evidence>
<feature type="binding site" description="axial binding residue" evidence="8">
    <location>
        <position position="433"/>
    </location>
    <ligand>
        <name>heme</name>
        <dbReference type="ChEBI" id="CHEBI:30413"/>
    </ligand>
    <ligandPart>
        <name>Fe</name>
        <dbReference type="ChEBI" id="CHEBI:18248"/>
    </ligandPart>
</feature>
<dbReference type="GO" id="GO:0020037">
    <property type="term" value="F:heme binding"/>
    <property type="evidence" value="ECO:0007669"/>
    <property type="project" value="InterPro"/>
</dbReference>
<evidence type="ECO:0000256" key="8">
    <source>
        <dbReference type="PIRSR" id="PIRSR602401-1"/>
    </source>
</evidence>
<evidence type="ECO:0000256" key="6">
    <source>
        <dbReference type="ARBA" id="ARBA00023004"/>
    </source>
</evidence>
<evidence type="ECO:0000256" key="7">
    <source>
        <dbReference type="ARBA" id="ARBA00023033"/>
    </source>
</evidence>
<dbReference type="PROSITE" id="PS00086">
    <property type="entry name" value="CYTOCHROME_P450"/>
    <property type="match status" value="1"/>
</dbReference>
<dbReference type="InterPro" id="IPR050182">
    <property type="entry name" value="Cytochrome_P450_fam2"/>
</dbReference>
<dbReference type="VEuPathDB" id="VectorBase:CQUJHB013654"/>
<dbReference type="STRING" id="7176.B0XDB1"/>
<dbReference type="GO" id="GO:0005737">
    <property type="term" value="C:cytoplasm"/>
    <property type="evidence" value="ECO:0007669"/>
    <property type="project" value="TreeGrafter"/>
</dbReference>
<name>B0XDB1_CULQU</name>
<dbReference type="GO" id="GO:0005506">
    <property type="term" value="F:iron ion binding"/>
    <property type="evidence" value="ECO:0007669"/>
    <property type="project" value="InterPro"/>
</dbReference>
<reference evidence="10" key="1">
    <citation type="submission" date="2007-03" db="EMBL/GenBank/DDBJ databases">
        <title>Annotation of Culex pipiens quinquefasciatus.</title>
        <authorList>
            <consortium name="The Broad Institute Genome Sequencing Platform"/>
            <person name="Atkinson P.W."/>
            <person name="Hemingway J."/>
            <person name="Christensen B.M."/>
            <person name="Higgs S."/>
            <person name="Kodira C."/>
            <person name="Hannick L."/>
            <person name="Megy K."/>
            <person name="O'Leary S."/>
            <person name="Pearson M."/>
            <person name="Haas B.J."/>
            <person name="Mauceli E."/>
            <person name="Wortman J.R."/>
            <person name="Lee N.H."/>
            <person name="Guigo R."/>
            <person name="Stanke M."/>
            <person name="Alvarado L."/>
            <person name="Amedeo P."/>
            <person name="Antoine C.H."/>
            <person name="Arensburger P."/>
            <person name="Bidwell S.L."/>
            <person name="Crawford M."/>
            <person name="Camaro F."/>
            <person name="Devon K."/>
            <person name="Engels R."/>
            <person name="Hammond M."/>
            <person name="Howarth C."/>
            <person name="Koehrsen M."/>
            <person name="Lawson D."/>
            <person name="Montgomery P."/>
            <person name="Nene V."/>
            <person name="Nusbaum C."/>
            <person name="Puiu D."/>
            <person name="Romero-Severson J."/>
            <person name="Severson D.W."/>
            <person name="Shumway M."/>
            <person name="Sisk P."/>
            <person name="Stolte C."/>
            <person name="Zeng Q."/>
            <person name="Eisenstadt E."/>
            <person name="Fraser-Liggett C."/>
            <person name="Strausberg R."/>
            <person name="Galagan J."/>
            <person name="Birren B."/>
            <person name="Collins F.H."/>
        </authorList>
    </citation>
    <scope>NUCLEOTIDE SEQUENCE [LARGE SCALE GENOMIC DNA]</scope>
    <source>
        <strain evidence="10">JHB</strain>
    </source>
</reference>
<dbReference type="eggNOG" id="KOG0156">
    <property type="taxonomic scope" value="Eukaryota"/>
</dbReference>
<protein>
    <submittedName>
        <fullName evidence="10">Cytochrome P450 4F3</fullName>
    </submittedName>
</protein>
<evidence type="ECO:0000256" key="3">
    <source>
        <dbReference type="ARBA" id="ARBA00022617"/>
    </source>
</evidence>
<dbReference type="GO" id="GO:0006805">
    <property type="term" value="P:xenobiotic metabolic process"/>
    <property type="evidence" value="ECO:0007669"/>
    <property type="project" value="TreeGrafter"/>
</dbReference>
<dbReference type="InParanoid" id="B0XDB1"/>
<dbReference type="SUPFAM" id="SSF48264">
    <property type="entry name" value="Cytochrome P450"/>
    <property type="match status" value="1"/>
</dbReference>
<dbReference type="OrthoDB" id="1103324at2759"/>
<keyword evidence="4 8" id="KW-0479">Metal-binding</keyword>
<dbReference type="PRINTS" id="PR00385">
    <property type="entry name" value="P450"/>
</dbReference>
<evidence type="ECO:0000256" key="4">
    <source>
        <dbReference type="ARBA" id="ARBA00022723"/>
    </source>
</evidence>
<keyword evidence="7 9" id="KW-0503">Monooxygenase</keyword>
<dbReference type="PANTHER" id="PTHR24300:SF376">
    <property type="entry name" value="CYTOCHROME P450 15A1"/>
    <property type="match status" value="1"/>
</dbReference>
<organism>
    <name type="scientific">Culex quinquefasciatus</name>
    <name type="common">Southern house mosquito</name>
    <name type="synonym">Culex pungens</name>
    <dbReference type="NCBI Taxonomy" id="7176"/>
    <lineage>
        <taxon>Eukaryota</taxon>
        <taxon>Metazoa</taxon>
        <taxon>Ecdysozoa</taxon>
        <taxon>Arthropoda</taxon>
        <taxon>Hexapoda</taxon>
        <taxon>Insecta</taxon>
        <taxon>Pterygota</taxon>
        <taxon>Neoptera</taxon>
        <taxon>Endopterygota</taxon>
        <taxon>Diptera</taxon>
        <taxon>Nematocera</taxon>
        <taxon>Culicoidea</taxon>
        <taxon>Culicidae</taxon>
        <taxon>Culicinae</taxon>
        <taxon>Culicini</taxon>
        <taxon>Culex</taxon>
        <taxon>Culex</taxon>
    </lineage>
</organism>
<dbReference type="InterPro" id="IPR036396">
    <property type="entry name" value="Cyt_P450_sf"/>
</dbReference>
<dbReference type="GO" id="GO:0008395">
    <property type="term" value="F:steroid hydroxylase activity"/>
    <property type="evidence" value="ECO:0007669"/>
    <property type="project" value="TreeGrafter"/>
</dbReference>
<evidence type="ECO:0000256" key="9">
    <source>
        <dbReference type="RuleBase" id="RU000461"/>
    </source>
</evidence>
<dbReference type="InterPro" id="IPR001128">
    <property type="entry name" value="Cyt_P450"/>
</dbReference>
<evidence type="ECO:0000256" key="5">
    <source>
        <dbReference type="ARBA" id="ARBA00023002"/>
    </source>
</evidence>
<evidence type="ECO:0000256" key="2">
    <source>
        <dbReference type="ARBA" id="ARBA00010617"/>
    </source>
</evidence>
<evidence type="ECO:0000256" key="1">
    <source>
        <dbReference type="ARBA" id="ARBA00001971"/>
    </source>
</evidence>
<keyword evidence="6 8" id="KW-0408">Iron</keyword>
<dbReference type="PRINTS" id="PR00463">
    <property type="entry name" value="EP450I"/>
</dbReference>
<dbReference type="CDD" id="cd20651">
    <property type="entry name" value="CYP15A1-like"/>
    <property type="match status" value="1"/>
</dbReference>
<accession>B0XDB1</accession>
<dbReference type="Pfam" id="PF00067">
    <property type="entry name" value="p450"/>
    <property type="match status" value="2"/>
</dbReference>
<dbReference type="AlphaFoldDB" id="B0XDB1"/>